<dbReference type="NCBIfam" id="NF002035">
    <property type="entry name" value="PRK00865.1-3"/>
    <property type="match status" value="1"/>
</dbReference>
<organism evidence="8 9">
    <name type="scientific">Sporosarcina quadrami</name>
    <dbReference type="NCBI Taxonomy" id="2762234"/>
    <lineage>
        <taxon>Bacteria</taxon>
        <taxon>Bacillati</taxon>
        <taxon>Bacillota</taxon>
        <taxon>Bacilli</taxon>
        <taxon>Bacillales</taxon>
        <taxon>Caryophanaceae</taxon>
        <taxon>Sporosarcina</taxon>
    </lineage>
</organism>
<comment type="catalytic activity">
    <reaction evidence="1 7">
        <text>L-glutamate = D-glutamate</text>
        <dbReference type="Rhea" id="RHEA:12813"/>
        <dbReference type="ChEBI" id="CHEBI:29985"/>
        <dbReference type="ChEBI" id="CHEBI:29986"/>
        <dbReference type="EC" id="5.1.1.3"/>
    </reaction>
</comment>
<dbReference type="InterPro" id="IPR015942">
    <property type="entry name" value="Asp/Glu/hydantoin_racemase"/>
</dbReference>
<dbReference type="SUPFAM" id="SSF53681">
    <property type="entry name" value="Aspartate/glutamate racemase"/>
    <property type="match status" value="2"/>
</dbReference>
<feature type="active site" description="Proton donor/acceptor" evidence="7">
    <location>
        <position position="76"/>
    </location>
</feature>
<comment type="pathway">
    <text evidence="7">Cell wall biogenesis; peptidoglycan biosynthesis.</text>
</comment>
<evidence type="ECO:0000256" key="1">
    <source>
        <dbReference type="ARBA" id="ARBA00001602"/>
    </source>
</evidence>
<comment type="caution">
    <text evidence="8">The sequence shown here is derived from an EMBL/GenBank/DDBJ whole genome shotgun (WGS) entry which is preliminary data.</text>
</comment>
<sequence>MSVANDSPIGVIDSGVGGLTVVKEMLALLPTEKIIYIGDDARCPYGPRSVEEVRSFTMEMAHALCAMDIKMLVVACNTATAVALDDLRGLFPFPVIGVIAPGARAALRVSTTGKIVVLGTIGTVKSGAYEYAISALSPNARTISLACPLFVPLVESGQYKNVDIRPIIKSSLEPIAHMEFDTAILGCTHYPLLHDAIQQELPVGINIVSSANETVLDVQRTLEELALFTPFKKREAPLFYTTGELDVFASIAQDWLEIDQPDVRHIVLGNPDPF</sequence>
<dbReference type="NCBIfam" id="TIGR00067">
    <property type="entry name" value="glut_race"/>
    <property type="match status" value="1"/>
</dbReference>
<feature type="binding site" evidence="7">
    <location>
        <begin position="77"/>
        <end position="78"/>
    </location>
    <ligand>
        <name>substrate</name>
    </ligand>
</feature>
<reference evidence="8 9" key="1">
    <citation type="submission" date="2020-08" db="EMBL/GenBank/DDBJ databases">
        <title>A Genomic Blueprint of the Chicken Gut Microbiome.</title>
        <authorList>
            <person name="Gilroy R."/>
            <person name="Ravi A."/>
            <person name="Getino M."/>
            <person name="Pursley I."/>
            <person name="Horton D.L."/>
            <person name="Alikhan N.-F."/>
            <person name="Baker D."/>
            <person name="Gharbi K."/>
            <person name="Hall N."/>
            <person name="Watson M."/>
            <person name="Adriaenssens E.M."/>
            <person name="Foster-Nyarko E."/>
            <person name="Jarju S."/>
            <person name="Secka A."/>
            <person name="Antonio M."/>
            <person name="Oren A."/>
            <person name="Chaudhuri R."/>
            <person name="La Ragione R.M."/>
            <person name="Hildebrand F."/>
            <person name="Pallen M.J."/>
        </authorList>
    </citation>
    <scope>NUCLEOTIDE SEQUENCE [LARGE SCALE GENOMIC DNA]</scope>
    <source>
        <strain evidence="8 9">Sa2YVA2</strain>
    </source>
</reference>
<dbReference type="InterPro" id="IPR004391">
    <property type="entry name" value="Glu_race"/>
</dbReference>
<dbReference type="RefSeq" id="WP_191692618.1">
    <property type="nucleotide sequence ID" value="NZ_JACSQN010000001.1"/>
</dbReference>
<feature type="binding site" evidence="7">
    <location>
        <begin position="13"/>
        <end position="14"/>
    </location>
    <ligand>
        <name>substrate</name>
    </ligand>
</feature>
<feature type="binding site" evidence="7">
    <location>
        <begin position="188"/>
        <end position="189"/>
    </location>
    <ligand>
        <name>substrate</name>
    </ligand>
</feature>
<evidence type="ECO:0000256" key="4">
    <source>
        <dbReference type="ARBA" id="ARBA00022984"/>
    </source>
</evidence>
<gene>
    <name evidence="8" type="primary">racE</name>
    <name evidence="7" type="synonym">murI</name>
    <name evidence="8" type="ORF">H9649_00125</name>
</gene>
<evidence type="ECO:0000256" key="3">
    <source>
        <dbReference type="ARBA" id="ARBA00022960"/>
    </source>
</evidence>
<comment type="function">
    <text evidence="7">Provides the (R)-glutamate required for cell wall biosynthesis.</text>
</comment>
<dbReference type="PANTHER" id="PTHR21198:SF2">
    <property type="entry name" value="GLUTAMATE RACEMASE"/>
    <property type="match status" value="1"/>
</dbReference>
<dbReference type="HAMAP" id="MF_00258">
    <property type="entry name" value="Glu_racemase"/>
    <property type="match status" value="1"/>
</dbReference>
<dbReference type="InterPro" id="IPR018187">
    <property type="entry name" value="Asp/Glu_racemase_AS_1"/>
</dbReference>
<dbReference type="InterPro" id="IPR001920">
    <property type="entry name" value="Asp/Glu_race"/>
</dbReference>
<dbReference type="PANTHER" id="PTHR21198">
    <property type="entry name" value="GLUTAMATE RACEMASE"/>
    <property type="match status" value="1"/>
</dbReference>
<name>A0ABR8U5A5_9BACL</name>
<evidence type="ECO:0000313" key="9">
    <source>
        <dbReference type="Proteomes" id="UP000626786"/>
    </source>
</evidence>
<dbReference type="GO" id="GO:0008881">
    <property type="term" value="F:glutamate racemase activity"/>
    <property type="evidence" value="ECO:0007669"/>
    <property type="project" value="UniProtKB-EC"/>
</dbReference>
<evidence type="ECO:0000256" key="2">
    <source>
        <dbReference type="ARBA" id="ARBA00013090"/>
    </source>
</evidence>
<keyword evidence="3 7" id="KW-0133">Cell shape</keyword>
<proteinExistence type="inferred from homology"/>
<dbReference type="Gene3D" id="3.40.50.1860">
    <property type="match status" value="2"/>
</dbReference>
<feature type="binding site" evidence="7">
    <location>
        <begin position="45"/>
        <end position="46"/>
    </location>
    <ligand>
        <name>substrate</name>
    </ligand>
</feature>
<feature type="active site" description="Proton donor/acceptor" evidence="7">
    <location>
        <position position="187"/>
    </location>
</feature>
<protein>
    <recommendedName>
        <fullName evidence="2 7">Glutamate racemase</fullName>
        <ecNumber evidence="2 7">5.1.1.3</ecNumber>
    </recommendedName>
</protein>
<dbReference type="EC" id="5.1.1.3" evidence="2 7"/>
<dbReference type="PROSITE" id="PS00923">
    <property type="entry name" value="ASP_GLU_RACEMASE_1"/>
    <property type="match status" value="1"/>
</dbReference>
<evidence type="ECO:0000256" key="6">
    <source>
        <dbReference type="ARBA" id="ARBA00023316"/>
    </source>
</evidence>
<evidence type="ECO:0000256" key="7">
    <source>
        <dbReference type="HAMAP-Rule" id="MF_00258"/>
    </source>
</evidence>
<keyword evidence="4 7" id="KW-0573">Peptidoglycan synthesis</keyword>
<dbReference type="Proteomes" id="UP000626786">
    <property type="component" value="Unassembled WGS sequence"/>
</dbReference>
<dbReference type="EMBL" id="JACSQN010000001">
    <property type="protein sequence ID" value="MBD7982969.1"/>
    <property type="molecule type" value="Genomic_DNA"/>
</dbReference>
<comment type="similarity">
    <text evidence="7">Belongs to the aspartate/glutamate racemases family.</text>
</comment>
<dbReference type="Pfam" id="PF01177">
    <property type="entry name" value="Asp_Glu_race"/>
    <property type="match status" value="1"/>
</dbReference>
<evidence type="ECO:0000256" key="5">
    <source>
        <dbReference type="ARBA" id="ARBA00023235"/>
    </source>
</evidence>
<keyword evidence="5 7" id="KW-0413">Isomerase</keyword>
<accession>A0ABR8U5A5</accession>
<keyword evidence="6 7" id="KW-0961">Cell wall biogenesis/degradation</keyword>
<evidence type="ECO:0000313" key="8">
    <source>
        <dbReference type="EMBL" id="MBD7982969.1"/>
    </source>
</evidence>
<keyword evidence="9" id="KW-1185">Reference proteome</keyword>